<dbReference type="EMBL" id="KZ852068">
    <property type="protein sequence ID" value="RDH29423.1"/>
    <property type="molecule type" value="Genomic_DNA"/>
</dbReference>
<evidence type="ECO:0000313" key="2">
    <source>
        <dbReference type="EMBL" id="RDH29423.1"/>
    </source>
</evidence>
<gene>
    <name evidence="2" type="ORF">BDQ94DRAFT_85811</name>
</gene>
<keyword evidence="1" id="KW-0812">Transmembrane</keyword>
<feature type="transmembrane region" description="Helical" evidence="1">
    <location>
        <begin position="6"/>
        <end position="26"/>
    </location>
</feature>
<keyword evidence="1" id="KW-0472">Membrane</keyword>
<name>A0A3F3PRE4_9EURO</name>
<evidence type="ECO:0000256" key="1">
    <source>
        <dbReference type="SAM" id="Phobius"/>
    </source>
</evidence>
<reference evidence="2 3" key="1">
    <citation type="submission" date="2018-07" db="EMBL/GenBank/DDBJ databases">
        <title>The genomes of Aspergillus section Nigri reveals drivers in fungal speciation.</title>
        <authorList>
            <consortium name="DOE Joint Genome Institute"/>
            <person name="Vesth T.C."/>
            <person name="Nybo J."/>
            <person name="Theobald S."/>
            <person name="Brandl J."/>
            <person name="Frisvad J.C."/>
            <person name="Nielsen K.F."/>
            <person name="Lyhne E.K."/>
            <person name="Kogle M.E."/>
            <person name="Kuo A."/>
            <person name="Riley R."/>
            <person name="Clum A."/>
            <person name="Nolan M."/>
            <person name="Lipzen A."/>
            <person name="Salamov A."/>
            <person name="Henrissat B."/>
            <person name="Wiebenga A."/>
            <person name="De vries R.P."/>
            <person name="Grigoriev I.V."/>
            <person name="Mortensen U.H."/>
            <person name="Andersen M.R."/>
            <person name="Baker S.E."/>
        </authorList>
    </citation>
    <scope>NUCLEOTIDE SEQUENCE [LARGE SCALE GENOMIC DNA]</scope>
    <source>
        <strain evidence="2 3">CBS 139.54b</strain>
    </source>
</reference>
<protein>
    <submittedName>
        <fullName evidence="2">Uncharacterized protein</fullName>
    </submittedName>
</protein>
<dbReference type="AlphaFoldDB" id="A0A3F3PRE4"/>
<dbReference type="Proteomes" id="UP000253729">
    <property type="component" value="Unassembled WGS sequence"/>
</dbReference>
<sequence length="116" mass="12790">MHPIPICTYVFMYVCMYVCIYIMIFYEWSGRMKEAVGGNGGMGNDVSGKEHDEASESKVNRSFPLFACSPQFWVGPSMSPALSLPPFSSPSSSSFSSSSLPFLPFLSSLYHLVGSY</sequence>
<evidence type="ECO:0000313" key="3">
    <source>
        <dbReference type="Proteomes" id="UP000253729"/>
    </source>
</evidence>
<proteinExistence type="predicted"/>
<keyword evidence="3" id="KW-1185">Reference proteome</keyword>
<keyword evidence="1" id="KW-1133">Transmembrane helix</keyword>
<organism evidence="2 3">
    <name type="scientific">Aspergillus welwitschiae</name>
    <dbReference type="NCBI Taxonomy" id="1341132"/>
    <lineage>
        <taxon>Eukaryota</taxon>
        <taxon>Fungi</taxon>
        <taxon>Dikarya</taxon>
        <taxon>Ascomycota</taxon>
        <taxon>Pezizomycotina</taxon>
        <taxon>Eurotiomycetes</taxon>
        <taxon>Eurotiomycetidae</taxon>
        <taxon>Eurotiales</taxon>
        <taxon>Aspergillaceae</taxon>
        <taxon>Aspergillus</taxon>
        <taxon>Aspergillus subgen. Circumdati</taxon>
    </lineage>
</organism>
<accession>A0A3F3PRE4</accession>
<dbReference type="GeneID" id="38145057"/>
<dbReference type="RefSeq" id="XP_026622445.1">
    <property type="nucleotide sequence ID" value="XM_026776701.1"/>
</dbReference>